<protein>
    <submittedName>
        <fullName evidence="4">GlxA family transcriptional regulator</fullName>
    </submittedName>
</protein>
<dbReference type="InterPro" id="IPR052158">
    <property type="entry name" value="INH-QAR"/>
</dbReference>
<name>A0ABU3V9A5_9RHOB</name>
<proteinExistence type="predicted"/>
<evidence type="ECO:0000256" key="2">
    <source>
        <dbReference type="ARBA" id="ARBA00023163"/>
    </source>
</evidence>
<dbReference type="SUPFAM" id="SSF46689">
    <property type="entry name" value="Homeodomain-like"/>
    <property type="match status" value="2"/>
</dbReference>
<comment type="caution">
    <text evidence="4">The sequence shown here is derived from an EMBL/GenBank/DDBJ whole genome shotgun (WGS) entry which is preliminary data.</text>
</comment>
<evidence type="ECO:0000256" key="1">
    <source>
        <dbReference type="ARBA" id="ARBA00023015"/>
    </source>
</evidence>
<keyword evidence="5" id="KW-1185">Reference proteome</keyword>
<dbReference type="EMBL" id="JASMWN010000001">
    <property type="protein sequence ID" value="MDU9002752.1"/>
    <property type="molecule type" value="Genomic_DNA"/>
</dbReference>
<dbReference type="Pfam" id="PF12833">
    <property type="entry name" value="HTH_18"/>
    <property type="match status" value="1"/>
</dbReference>
<dbReference type="Gene3D" id="3.40.50.880">
    <property type="match status" value="1"/>
</dbReference>
<sequence>MKSAKNIFEATTRPLNAAVLVLDDCNTLSFAAGVDPMRAANRMSGRRLFDWHYVTATGEPAQLTSGLTVPGPALSRLQGCDLLIVIAGFKLQTHDTPALRAGLRRIAAAGATLAGIDGGPWLLAEAGVLDKYSATTHWEDMESFSSLFPEVTTLRNRFHVDRTRMTSGGAMPAIDMMLHLIKCRYGSSLAARVAGAFIYDSAPDPSRSQSRSGNPGHTALTARVSALMEQSLDAPLTIPDLARRTGTSPRTLQALFRARLNTTPKAHYLSLRLTEAMRLVRDTEMPLLDVALATGFGSAAAFARAFHLAHGQSARTIRRAQREGA</sequence>
<dbReference type="InterPro" id="IPR002818">
    <property type="entry name" value="DJ-1/PfpI"/>
</dbReference>
<dbReference type="InterPro" id="IPR009057">
    <property type="entry name" value="Homeodomain-like_sf"/>
</dbReference>
<dbReference type="Proteomes" id="UP001255416">
    <property type="component" value="Unassembled WGS sequence"/>
</dbReference>
<dbReference type="InterPro" id="IPR029062">
    <property type="entry name" value="Class_I_gatase-like"/>
</dbReference>
<dbReference type="SMART" id="SM00342">
    <property type="entry name" value="HTH_ARAC"/>
    <property type="match status" value="1"/>
</dbReference>
<dbReference type="RefSeq" id="WP_316773020.1">
    <property type="nucleotide sequence ID" value="NZ_JASMWN010000001.1"/>
</dbReference>
<dbReference type="PANTHER" id="PTHR43130:SF3">
    <property type="entry name" value="HTH-TYPE TRANSCRIPTIONAL REGULATOR RV1931C"/>
    <property type="match status" value="1"/>
</dbReference>
<keyword evidence="1" id="KW-0805">Transcription regulation</keyword>
<gene>
    <name evidence="4" type="ORF">QO231_02655</name>
</gene>
<dbReference type="PANTHER" id="PTHR43130">
    <property type="entry name" value="ARAC-FAMILY TRANSCRIPTIONAL REGULATOR"/>
    <property type="match status" value="1"/>
</dbReference>
<keyword evidence="2" id="KW-0804">Transcription</keyword>
<evidence type="ECO:0000313" key="5">
    <source>
        <dbReference type="Proteomes" id="UP001255416"/>
    </source>
</evidence>
<evidence type="ECO:0000259" key="3">
    <source>
        <dbReference type="PROSITE" id="PS01124"/>
    </source>
</evidence>
<dbReference type="InterPro" id="IPR018060">
    <property type="entry name" value="HTH_AraC"/>
</dbReference>
<dbReference type="Pfam" id="PF01965">
    <property type="entry name" value="DJ-1_PfpI"/>
    <property type="match status" value="1"/>
</dbReference>
<dbReference type="PROSITE" id="PS01124">
    <property type="entry name" value="HTH_ARAC_FAMILY_2"/>
    <property type="match status" value="1"/>
</dbReference>
<feature type="domain" description="HTH araC/xylS-type" evidence="3">
    <location>
        <begin position="222"/>
        <end position="320"/>
    </location>
</feature>
<accession>A0ABU3V9A5</accession>
<evidence type="ECO:0000313" key="4">
    <source>
        <dbReference type="EMBL" id="MDU9002752.1"/>
    </source>
</evidence>
<dbReference type="SUPFAM" id="SSF52317">
    <property type="entry name" value="Class I glutamine amidotransferase-like"/>
    <property type="match status" value="1"/>
</dbReference>
<dbReference type="CDD" id="cd03136">
    <property type="entry name" value="GATase1_AraC_ArgR_like"/>
    <property type="match status" value="1"/>
</dbReference>
<reference evidence="5" key="1">
    <citation type="submission" date="2023-05" db="EMBL/GenBank/DDBJ databases">
        <title>Sedimentitalea sp. nov. JM2-8.</title>
        <authorList>
            <person name="Huang J."/>
        </authorList>
    </citation>
    <scope>NUCLEOTIDE SEQUENCE [LARGE SCALE GENOMIC DNA]</scope>
    <source>
        <strain evidence="5">KHS03</strain>
    </source>
</reference>
<organism evidence="4 5">
    <name type="scientific">Sedimentitalea todarodis</name>
    <dbReference type="NCBI Taxonomy" id="1631240"/>
    <lineage>
        <taxon>Bacteria</taxon>
        <taxon>Pseudomonadati</taxon>
        <taxon>Pseudomonadota</taxon>
        <taxon>Alphaproteobacteria</taxon>
        <taxon>Rhodobacterales</taxon>
        <taxon>Paracoccaceae</taxon>
        <taxon>Sedimentitalea</taxon>
    </lineage>
</organism>
<dbReference type="Gene3D" id="1.10.10.60">
    <property type="entry name" value="Homeodomain-like"/>
    <property type="match status" value="1"/>
</dbReference>